<gene>
    <name evidence="1" type="ORF">FGM00_19565</name>
</gene>
<dbReference type="OrthoDB" id="10014544at2"/>
<accession>A0A5B7SUK2</accession>
<dbReference type="NCBIfam" id="TIGR04149">
    <property type="entry name" value="GG_sam_targ_CFB"/>
    <property type="match status" value="1"/>
</dbReference>
<sequence length="80" mass="8551">MARAVINFNFLIMKSLSSLNFEANEVLQRSQMKTVFGGAVCSSGSSEVGFACADGTSGGSYTICNEHYDAFVEMAEDFCG</sequence>
<evidence type="ECO:0000313" key="1">
    <source>
        <dbReference type="EMBL" id="QCX02207.1"/>
    </source>
</evidence>
<proteinExistence type="predicted"/>
<dbReference type="AlphaFoldDB" id="A0A5B7SUK2"/>
<dbReference type="Proteomes" id="UP000310017">
    <property type="component" value="Chromosome"/>
</dbReference>
<organism evidence="1 2">
    <name type="scientific">Aggregatimonas sangjinii</name>
    <dbReference type="NCBI Taxonomy" id="2583587"/>
    <lineage>
        <taxon>Bacteria</taxon>
        <taxon>Pseudomonadati</taxon>
        <taxon>Bacteroidota</taxon>
        <taxon>Flavobacteriia</taxon>
        <taxon>Flavobacteriales</taxon>
        <taxon>Flavobacteriaceae</taxon>
        <taxon>Aggregatimonas</taxon>
    </lineage>
</organism>
<dbReference type="EMBL" id="CP040710">
    <property type="protein sequence ID" value="QCX02207.1"/>
    <property type="molecule type" value="Genomic_DNA"/>
</dbReference>
<protein>
    <submittedName>
        <fullName evidence="1">RSAM-modified peptide</fullName>
    </submittedName>
</protein>
<dbReference type="KEGG" id="asag:FGM00_19565"/>
<name>A0A5B7SUK2_9FLAO</name>
<keyword evidence="2" id="KW-1185">Reference proteome</keyword>
<reference evidence="1 2" key="1">
    <citation type="submission" date="2019-05" db="EMBL/GenBank/DDBJ databases">
        <title>Genome sequencing of F202Z8.</title>
        <authorList>
            <person name="Kwon Y.M."/>
        </authorList>
    </citation>
    <scope>NUCLEOTIDE SEQUENCE [LARGE SCALE GENOMIC DNA]</scope>
    <source>
        <strain evidence="1 2">F202Z8</strain>
    </source>
</reference>
<evidence type="ECO:0000313" key="2">
    <source>
        <dbReference type="Proteomes" id="UP000310017"/>
    </source>
</evidence>
<dbReference type="InterPro" id="IPR026408">
    <property type="entry name" value="GG_sam_targ_CFB"/>
</dbReference>